<evidence type="ECO:0000313" key="4">
    <source>
        <dbReference type="EMBL" id="KAF2810864.1"/>
    </source>
</evidence>
<feature type="region of interest" description="Disordered" evidence="2">
    <location>
        <begin position="130"/>
        <end position="168"/>
    </location>
</feature>
<dbReference type="PANTHER" id="PTHR37012">
    <property type="entry name" value="B-ZIP TRANSCRIPTION FACTOR (EUROFUNG)-RELATED"/>
    <property type="match status" value="1"/>
</dbReference>
<evidence type="ECO:0000313" key="5">
    <source>
        <dbReference type="Proteomes" id="UP000504636"/>
    </source>
</evidence>
<evidence type="ECO:0000259" key="3">
    <source>
        <dbReference type="PROSITE" id="PS50217"/>
    </source>
</evidence>
<protein>
    <recommendedName>
        <fullName evidence="3">BZIP domain-containing protein</fullName>
    </recommendedName>
</protein>
<dbReference type="AlphaFoldDB" id="A0A6A6YS41"/>
<dbReference type="GO" id="GO:0003700">
    <property type="term" value="F:DNA-binding transcription factor activity"/>
    <property type="evidence" value="ECO:0007669"/>
    <property type="project" value="InterPro"/>
</dbReference>
<feature type="domain" description="BZIP" evidence="3">
    <location>
        <begin position="66"/>
        <end position="118"/>
    </location>
</feature>
<dbReference type="InterPro" id="IPR046347">
    <property type="entry name" value="bZIP_sf"/>
</dbReference>
<dbReference type="Gene3D" id="1.20.5.170">
    <property type="match status" value="1"/>
</dbReference>
<organism evidence="4">
    <name type="scientific">Mytilinidion resinicola</name>
    <dbReference type="NCBI Taxonomy" id="574789"/>
    <lineage>
        <taxon>Eukaryota</taxon>
        <taxon>Fungi</taxon>
        <taxon>Dikarya</taxon>
        <taxon>Ascomycota</taxon>
        <taxon>Pezizomycotina</taxon>
        <taxon>Dothideomycetes</taxon>
        <taxon>Pleosporomycetidae</taxon>
        <taxon>Mytilinidiales</taxon>
        <taxon>Mytilinidiaceae</taxon>
        <taxon>Mytilinidion</taxon>
    </lineage>
</organism>
<dbReference type="InterPro" id="IPR004827">
    <property type="entry name" value="bZIP"/>
</dbReference>
<evidence type="ECO:0000313" key="6">
    <source>
        <dbReference type="RefSeq" id="XP_033577828.1"/>
    </source>
</evidence>
<accession>A0A6A6YS41</accession>
<evidence type="ECO:0000256" key="1">
    <source>
        <dbReference type="SAM" id="Coils"/>
    </source>
</evidence>
<dbReference type="Pfam" id="PF00170">
    <property type="entry name" value="bZIP_1"/>
    <property type="match status" value="1"/>
</dbReference>
<proteinExistence type="predicted"/>
<dbReference type="RefSeq" id="XP_033577828.1">
    <property type="nucleotide sequence ID" value="XM_033719784.1"/>
</dbReference>
<dbReference type="SUPFAM" id="SSF57959">
    <property type="entry name" value="Leucine zipper domain"/>
    <property type="match status" value="1"/>
</dbReference>
<sequence length="168" mass="18969">MSDPTVQHAAYINQHPLGLNISAEHSFEHDRLMKPSLSGGRVYEATENGSTGSTKKPGRSVLRLTPTQLERKRARDREAQRTMRERAKNVIESLEKLIMELKKENQWLKQENHILKKNGCLLQELDKRDRSNLPSVDGPKIKNESGGHLFSTNSSQGLPHVPLFIGNP</sequence>
<reference evidence="6" key="3">
    <citation type="submission" date="2025-04" db="UniProtKB">
        <authorList>
            <consortium name="RefSeq"/>
        </authorList>
    </citation>
    <scope>IDENTIFICATION</scope>
    <source>
        <strain evidence="6">CBS 304.34</strain>
    </source>
</reference>
<keyword evidence="5" id="KW-1185">Reference proteome</keyword>
<name>A0A6A6YS41_9PEZI</name>
<feature type="coiled-coil region" evidence="1">
    <location>
        <begin position="77"/>
        <end position="118"/>
    </location>
</feature>
<dbReference type="EMBL" id="MU003699">
    <property type="protein sequence ID" value="KAF2810864.1"/>
    <property type="molecule type" value="Genomic_DNA"/>
</dbReference>
<gene>
    <name evidence="4 6" type="ORF">BDZ99DRAFT_462164</name>
</gene>
<dbReference type="OrthoDB" id="3535998at2759"/>
<reference evidence="6" key="2">
    <citation type="submission" date="2020-04" db="EMBL/GenBank/DDBJ databases">
        <authorList>
            <consortium name="NCBI Genome Project"/>
        </authorList>
    </citation>
    <scope>NUCLEOTIDE SEQUENCE</scope>
    <source>
        <strain evidence="6">CBS 304.34</strain>
    </source>
</reference>
<dbReference type="GeneID" id="54460677"/>
<dbReference type="CDD" id="cd14688">
    <property type="entry name" value="bZIP_YAP"/>
    <property type="match status" value="1"/>
</dbReference>
<keyword evidence="1" id="KW-0175">Coiled coil</keyword>
<dbReference type="Proteomes" id="UP000504636">
    <property type="component" value="Unplaced"/>
</dbReference>
<evidence type="ECO:0000256" key="2">
    <source>
        <dbReference type="SAM" id="MobiDB-lite"/>
    </source>
</evidence>
<dbReference type="PROSITE" id="PS50217">
    <property type="entry name" value="BZIP"/>
    <property type="match status" value="1"/>
</dbReference>
<reference evidence="4 6" key="1">
    <citation type="journal article" date="2020" name="Stud. Mycol.">
        <title>101 Dothideomycetes genomes: a test case for predicting lifestyles and emergence of pathogens.</title>
        <authorList>
            <person name="Haridas S."/>
            <person name="Albert R."/>
            <person name="Binder M."/>
            <person name="Bloem J."/>
            <person name="Labutti K."/>
            <person name="Salamov A."/>
            <person name="Andreopoulos B."/>
            <person name="Baker S."/>
            <person name="Barry K."/>
            <person name="Bills G."/>
            <person name="Bluhm B."/>
            <person name="Cannon C."/>
            <person name="Castanera R."/>
            <person name="Culley D."/>
            <person name="Daum C."/>
            <person name="Ezra D."/>
            <person name="Gonzalez J."/>
            <person name="Henrissat B."/>
            <person name="Kuo A."/>
            <person name="Liang C."/>
            <person name="Lipzen A."/>
            <person name="Lutzoni F."/>
            <person name="Magnuson J."/>
            <person name="Mondo S."/>
            <person name="Nolan M."/>
            <person name="Ohm R."/>
            <person name="Pangilinan J."/>
            <person name="Park H.-J."/>
            <person name="Ramirez L."/>
            <person name="Alfaro M."/>
            <person name="Sun H."/>
            <person name="Tritt A."/>
            <person name="Yoshinaga Y."/>
            <person name="Zwiers L.-H."/>
            <person name="Turgeon B."/>
            <person name="Goodwin S."/>
            <person name="Spatafora J."/>
            <person name="Crous P."/>
            <person name="Grigoriev I."/>
        </authorList>
    </citation>
    <scope>NUCLEOTIDE SEQUENCE</scope>
    <source>
        <strain evidence="4 6">CBS 304.34</strain>
    </source>
</reference>